<evidence type="ECO:0000313" key="2">
    <source>
        <dbReference type="Proteomes" id="UP000262853"/>
    </source>
</evidence>
<organism evidence="1 2">
    <name type="scientific">Mycobacterium phage Emmina</name>
    <dbReference type="NCBI Taxonomy" id="2301564"/>
    <lineage>
        <taxon>Viruses</taxon>
        <taxon>Duplodnaviria</taxon>
        <taxon>Heunggongvirae</taxon>
        <taxon>Uroviricota</taxon>
        <taxon>Caudoviricetes</taxon>
        <taxon>Kostyavirus</taxon>
        <taxon>Kostyavirus porky</taxon>
    </lineage>
</organism>
<dbReference type="Proteomes" id="UP000262853">
    <property type="component" value="Genome"/>
</dbReference>
<evidence type="ECO:0000313" key="1">
    <source>
        <dbReference type="EMBL" id="AXQ60947.1"/>
    </source>
</evidence>
<protein>
    <submittedName>
        <fullName evidence="1">Uncharacterized protein</fullName>
    </submittedName>
</protein>
<gene>
    <name evidence="1" type="primary">40</name>
    <name evidence="1" type="ORF">SEA_EMMINA_40</name>
</gene>
<reference evidence="2" key="1">
    <citation type="submission" date="2018-07" db="EMBL/GenBank/DDBJ databases">
        <authorList>
            <person name="Quirk P.G."/>
            <person name="Krulwich T.A."/>
        </authorList>
    </citation>
    <scope>NUCLEOTIDE SEQUENCE [LARGE SCALE GENOMIC DNA]</scope>
</reference>
<accession>A0A385DQ27</accession>
<dbReference type="EMBL" id="MH669002">
    <property type="protein sequence ID" value="AXQ60947.1"/>
    <property type="molecule type" value="Genomic_DNA"/>
</dbReference>
<proteinExistence type="predicted"/>
<dbReference type="InterPro" id="IPR055606">
    <property type="entry name" value="DUF7182"/>
</dbReference>
<name>A0A385DQ27_9CAUD</name>
<sequence length="30" mass="3119">MNETELKAFNQIIAASYSPTAMATGSGISD</sequence>
<dbReference type="Pfam" id="PF23810">
    <property type="entry name" value="DUF7182"/>
    <property type="match status" value="1"/>
</dbReference>